<feature type="region of interest" description="Disordered" evidence="1">
    <location>
        <begin position="1"/>
        <end position="32"/>
    </location>
</feature>
<accession>A0A1I3QL52</accession>
<evidence type="ECO:0000313" key="2">
    <source>
        <dbReference type="EMBL" id="SFJ34904.1"/>
    </source>
</evidence>
<evidence type="ECO:0000313" key="3">
    <source>
        <dbReference type="Proteomes" id="UP000182829"/>
    </source>
</evidence>
<sequence>MVVEPPDAAEWSREQMRTLSHPSGTEFDRDGETLVVELERP</sequence>
<reference evidence="2 3" key="1">
    <citation type="submission" date="2016-10" db="EMBL/GenBank/DDBJ databases">
        <authorList>
            <person name="de Groot N.N."/>
        </authorList>
    </citation>
    <scope>NUCLEOTIDE SEQUENCE [LARGE SCALE GENOMIC DNA]</scope>
    <source>
        <strain evidence="2 3">SP2</strain>
    </source>
</reference>
<dbReference type="EMBL" id="FORO01000023">
    <property type="protein sequence ID" value="SFJ34904.1"/>
    <property type="molecule type" value="Genomic_DNA"/>
</dbReference>
<gene>
    <name evidence="2" type="ORF">SAMN05443661_12353</name>
</gene>
<evidence type="ECO:0000256" key="1">
    <source>
        <dbReference type="SAM" id="MobiDB-lite"/>
    </source>
</evidence>
<protein>
    <submittedName>
        <fullName evidence="2">Poly-gamma-glutamate synthesis protein (Capsule biosynthesis protein)</fullName>
    </submittedName>
</protein>
<proteinExistence type="predicted"/>
<dbReference type="Proteomes" id="UP000182829">
    <property type="component" value="Unassembled WGS sequence"/>
</dbReference>
<dbReference type="AlphaFoldDB" id="A0A1I3QL52"/>
<organism evidence="2 3">
    <name type="scientific">Natronobacterium gregoryi</name>
    <dbReference type="NCBI Taxonomy" id="44930"/>
    <lineage>
        <taxon>Archaea</taxon>
        <taxon>Methanobacteriati</taxon>
        <taxon>Methanobacteriota</taxon>
        <taxon>Stenosarchaea group</taxon>
        <taxon>Halobacteria</taxon>
        <taxon>Halobacteriales</taxon>
        <taxon>Natrialbaceae</taxon>
        <taxon>Natronobacterium</taxon>
    </lineage>
</organism>
<name>A0A1I3QL52_9EURY</name>